<evidence type="ECO:0000313" key="2">
    <source>
        <dbReference type="EMBL" id="AUG52255.1"/>
    </source>
</evidence>
<evidence type="ECO:0000313" key="3">
    <source>
        <dbReference type="Proteomes" id="UP000233458"/>
    </source>
</evidence>
<dbReference type="EMBL" id="CP024199">
    <property type="protein sequence ID" value="AUG52255.1"/>
    <property type="molecule type" value="Genomic_DNA"/>
</dbReference>
<evidence type="ECO:0000259" key="1">
    <source>
        <dbReference type="Pfam" id="PF06568"/>
    </source>
</evidence>
<proteinExistence type="predicted"/>
<dbReference type="Proteomes" id="UP000233458">
    <property type="component" value="Chromosome"/>
</dbReference>
<keyword evidence="3" id="KW-1185">Reference proteome</keyword>
<accession>A0ABM6Q6W0</accession>
<dbReference type="InterPro" id="IPR009506">
    <property type="entry name" value="YjiS-like"/>
</dbReference>
<reference evidence="2 3" key="1">
    <citation type="submission" date="2017-10" db="EMBL/GenBank/DDBJ databases">
        <title>Biodiversity and function of Thalassospira species in the particle-attached aromatic-hydrocarbon-degrading consortia from the surface seawater of the China South Sea.</title>
        <authorList>
            <person name="Dong C."/>
            <person name="Liu R."/>
            <person name="Shao Z."/>
        </authorList>
    </citation>
    <scope>NUCLEOTIDE SEQUENCE [LARGE SCALE GENOMIC DNA]</scope>
    <source>
        <strain evidence="2 3">CSC3H3</strain>
    </source>
</reference>
<name>A0ABM6Q6W0_9PROT</name>
<gene>
    <name evidence="2" type="ORF">CSC3H3_05610</name>
</gene>
<dbReference type="Pfam" id="PF06568">
    <property type="entry name" value="YjiS-like"/>
    <property type="match status" value="1"/>
</dbReference>
<protein>
    <recommendedName>
        <fullName evidence="1">YjiS-like domain-containing protein</fullName>
    </recommendedName>
</protein>
<sequence length="89" mass="10406">MEGTMSMLPMTHLDRIVINTTPVPGSSLSKKLIQAFITRLVRIRQARQQRQLMDQLSEHQLRDVGLERVHDGHDWHLHPIEQPKTGRHR</sequence>
<organism evidence="2 3">
    <name type="scientific">Thalassospira marina</name>
    <dbReference type="NCBI Taxonomy" id="2048283"/>
    <lineage>
        <taxon>Bacteria</taxon>
        <taxon>Pseudomonadati</taxon>
        <taxon>Pseudomonadota</taxon>
        <taxon>Alphaproteobacteria</taxon>
        <taxon>Rhodospirillales</taxon>
        <taxon>Thalassospiraceae</taxon>
        <taxon>Thalassospira</taxon>
    </lineage>
</organism>
<feature type="domain" description="YjiS-like" evidence="1">
    <location>
        <begin position="37"/>
        <end position="68"/>
    </location>
</feature>